<reference evidence="2 3" key="2">
    <citation type="submission" date="2020-03" db="EMBL/GenBank/DDBJ databases">
        <title>Kangsaoukella pontilimi gen. nov., sp. nov., a new member of the family Rhodobacteraceae isolated from a tidal mudflat.</title>
        <authorList>
            <person name="Kim I.S."/>
        </authorList>
    </citation>
    <scope>NUCLEOTIDE SEQUENCE [LARGE SCALE GENOMIC DNA]</scope>
    <source>
        <strain evidence="2 3">GH1-50</strain>
    </source>
</reference>
<dbReference type="PANTHER" id="PTHR22674">
    <property type="entry name" value="NTPASE, KAP FAMILY P-LOOP DOMAIN-CONTAINING 1"/>
    <property type="match status" value="1"/>
</dbReference>
<keyword evidence="3" id="KW-1185">Reference proteome</keyword>
<dbReference type="InterPro" id="IPR052754">
    <property type="entry name" value="NTPase_KAP_P-loop"/>
</dbReference>
<organism evidence="2 3">
    <name type="scientific">Kangsaoukella pontilimi</name>
    <dbReference type="NCBI Taxonomy" id="2691042"/>
    <lineage>
        <taxon>Bacteria</taxon>
        <taxon>Pseudomonadati</taxon>
        <taxon>Pseudomonadota</taxon>
        <taxon>Alphaproteobacteria</taxon>
        <taxon>Rhodobacterales</taxon>
        <taxon>Paracoccaceae</taxon>
        <taxon>Kangsaoukella</taxon>
    </lineage>
</organism>
<dbReference type="Pfam" id="PF07693">
    <property type="entry name" value="KAP_NTPase"/>
    <property type="match status" value="1"/>
</dbReference>
<evidence type="ECO:0000313" key="3">
    <source>
        <dbReference type="Proteomes" id="UP000480350"/>
    </source>
</evidence>
<name>A0A7C9MAH3_9RHOB</name>
<proteinExistence type="predicted"/>
<dbReference type="InterPro" id="IPR027417">
    <property type="entry name" value="P-loop_NTPase"/>
</dbReference>
<sequence length="450" mass="50108">MPDFLLTVPETTIDIYSDGFQGNDALHRAPLGKKLSQLVEKVSEPMVVAVNAPWGAGKSVFLKRWVGAHTLENEGTATTVYFDAFKNDYLDDPLISLIAEVSDRLDSLSDTEEVSQLKSGIDKAKKYAPAIGRGVIKVGLALATAGIVRGIEDLEESLADDLANATSGELGATINKFWKAEESRRDAMDFFRQSLKEAATSERKLVIVVDELDRCRPDYALELLEIAKHLFDVPNVHFVLGVNLRELGNSVQARYGSGVSSHKYLQKFITVAMPLSSTGGSTGMASIQQHFRNVSISMGIQSYWKVGWIDKYLAWIDRHAELTLRDVEKIATLAVVAPEPRSETDTILHLYTGLLILQVARPDLVDRARTGTLYFEDFVRVIDFADKPGDSNPKYLPHVIWRTATWNQRTTTSTPNYIENARGNYFPGAEPREVLRQIISETLDVFNPLF</sequence>
<evidence type="ECO:0000259" key="1">
    <source>
        <dbReference type="Pfam" id="PF07693"/>
    </source>
</evidence>
<evidence type="ECO:0000313" key="2">
    <source>
        <dbReference type="EMBL" id="MXQ08033.1"/>
    </source>
</evidence>
<dbReference type="SUPFAM" id="SSF52540">
    <property type="entry name" value="P-loop containing nucleoside triphosphate hydrolases"/>
    <property type="match status" value="1"/>
</dbReference>
<dbReference type="RefSeq" id="WP_160763870.1">
    <property type="nucleotide sequence ID" value="NZ_WUPT01000001.1"/>
</dbReference>
<dbReference type="AlphaFoldDB" id="A0A7C9MAH3"/>
<dbReference type="InterPro" id="IPR011646">
    <property type="entry name" value="KAP_P-loop"/>
</dbReference>
<feature type="domain" description="KAP NTPase" evidence="1">
    <location>
        <begin position="30"/>
        <end position="330"/>
    </location>
</feature>
<dbReference type="PANTHER" id="PTHR22674:SF6">
    <property type="entry name" value="NTPASE KAP FAMILY P-LOOP DOMAIN-CONTAINING PROTEIN 1"/>
    <property type="match status" value="1"/>
</dbReference>
<reference evidence="2 3" key="1">
    <citation type="submission" date="2019-12" db="EMBL/GenBank/DDBJ databases">
        <authorList>
            <person name="Lee S.D."/>
        </authorList>
    </citation>
    <scope>NUCLEOTIDE SEQUENCE [LARGE SCALE GENOMIC DNA]</scope>
    <source>
        <strain evidence="2 3">GH1-50</strain>
    </source>
</reference>
<gene>
    <name evidence="2" type="ORF">GQ651_09275</name>
</gene>
<accession>A0A7C9MAH3</accession>
<dbReference type="Gene3D" id="3.40.50.300">
    <property type="entry name" value="P-loop containing nucleotide triphosphate hydrolases"/>
    <property type="match status" value="1"/>
</dbReference>
<dbReference type="Proteomes" id="UP000480350">
    <property type="component" value="Unassembled WGS sequence"/>
</dbReference>
<dbReference type="EMBL" id="WUPT01000001">
    <property type="protein sequence ID" value="MXQ08033.1"/>
    <property type="molecule type" value="Genomic_DNA"/>
</dbReference>
<comment type="caution">
    <text evidence="2">The sequence shown here is derived from an EMBL/GenBank/DDBJ whole genome shotgun (WGS) entry which is preliminary data.</text>
</comment>
<protein>
    <recommendedName>
        <fullName evidence="1">KAP NTPase domain-containing protein</fullName>
    </recommendedName>
</protein>